<dbReference type="Gene3D" id="4.10.810.10">
    <property type="entry name" value="Virus Scaffolding Protein, Chain A"/>
    <property type="match status" value="1"/>
</dbReference>
<evidence type="ECO:0000313" key="3">
    <source>
        <dbReference type="EMBL" id="RUS55183.1"/>
    </source>
</evidence>
<comment type="caution">
    <text evidence="3">The sequence shown here is derived from an EMBL/GenBank/DDBJ whole genome shotgun (WGS) entry which is preliminary data.</text>
</comment>
<feature type="domain" description="IDEAL" evidence="2">
    <location>
        <begin position="139"/>
        <end position="175"/>
    </location>
</feature>
<dbReference type="InterPro" id="IPR014963">
    <property type="entry name" value="UPF0302_N"/>
</dbReference>
<proteinExistence type="inferred from homology"/>
<evidence type="ECO:0000259" key="2">
    <source>
        <dbReference type="SMART" id="SM00914"/>
    </source>
</evidence>
<dbReference type="SMART" id="SM00914">
    <property type="entry name" value="IDEAL"/>
    <property type="match status" value="1"/>
</dbReference>
<dbReference type="InterPro" id="IPR027393">
    <property type="entry name" value="Virus_scaffolding_prot_C"/>
</dbReference>
<dbReference type="AlphaFoldDB" id="A0A433RSQ0"/>
<dbReference type="Pfam" id="PF08858">
    <property type="entry name" value="IDEAL"/>
    <property type="match status" value="1"/>
</dbReference>
<keyword evidence="4" id="KW-1185">Reference proteome</keyword>
<evidence type="ECO:0000313" key="4">
    <source>
        <dbReference type="Proteomes" id="UP000288623"/>
    </source>
</evidence>
<reference evidence="3 4" key="1">
    <citation type="submission" date="2014-11" db="EMBL/GenBank/DDBJ databases">
        <title>Genome sequence and analysis of novel Kurthia sp.</title>
        <authorList>
            <person name="Lawson J.N."/>
            <person name="Gonzalez J.E."/>
            <person name="Rinauldi L."/>
            <person name="Xuan Z."/>
            <person name="Firman A."/>
            <person name="Shaddox L."/>
            <person name="Trudeau A."/>
            <person name="Shah S."/>
            <person name="Reiman D."/>
        </authorList>
    </citation>
    <scope>NUCLEOTIDE SEQUENCE [LARGE SCALE GENOMIC DNA]</scope>
    <source>
        <strain evidence="3 4">3B1D</strain>
    </source>
</reference>
<dbReference type="InterPro" id="IPR011188">
    <property type="entry name" value="UPF0302"/>
</dbReference>
<dbReference type="PIRSF" id="PIRSF007165">
    <property type="entry name" value="UCP007165"/>
    <property type="match status" value="1"/>
</dbReference>
<dbReference type="InterPro" id="IPR038091">
    <property type="entry name" value="UPF0302_N_sf"/>
</dbReference>
<sequence>METSISNKDKKTFVRWFLKRFDLKRRECVWILNYIIGDDDLLSQVHFVEDAHYCPRALVISTTESSGIPFRFYKGNIMTADPEKSFHDLRMNNEKAIYIQLNFPKQPPAEQYLAVLEENPFIPSYMQISSEDKQVAQKMLSKSVYEFQHSNLLQQIDAALDAGNKDKFLELTALLNDLEAETAQ</sequence>
<dbReference type="NCBIfam" id="NF002965">
    <property type="entry name" value="PRK03636.1"/>
    <property type="match status" value="1"/>
</dbReference>
<protein>
    <recommendedName>
        <fullName evidence="1">UPF0302 protein QI30_09540</fullName>
    </recommendedName>
</protein>
<dbReference type="InterPro" id="IPR014957">
    <property type="entry name" value="IDEAL_dom"/>
</dbReference>
<dbReference type="HAMAP" id="MF_00760">
    <property type="entry name" value="UPF0302"/>
    <property type="match status" value="1"/>
</dbReference>
<dbReference type="EMBL" id="JTFC01000031">
    <property type="protein sequence ID" value="RUS55183.1"/>
    <property type="molecule type" value="Genomic_DNA"/>
</dbReference>
<dbReference type="Pfam" id="PF08864">
    <property type="entry name" value="UPF0302"/>
    <property type="match status" value="1"/>
</dbReference>
<dbReference type="Gene3D" id="3.40.1530.30">
    <property type="entry name" value="Uncharacterised family UPF0302, N-terminal domain"/>
    <property type="match status" value="1"/>
</dbReference>
<gene>
    <name evidence="3" type="ORF">QI30_09540</name>
</gene>
<accession>A0A433RSQ0</accession>
<organism evidence="3 4">
    <name type="scientific">Candidatus Kurthia intestinigallinarum</name>
    <dbReference type="NCBI Taxonomy" id="1562256"/>
    <lineage>
        <taxon>Bacteria</taxon>
        <taxon>Bacillati</taxon>
        <taxon>Bacillota</taxon>
        <taxon>Bacilli</taxon>
        <taxon>Bacillales</taxon>
        <taxon>Caryophanaceae</taxon>
        <taxon>Kurthia</taxon>
    </lineage>
</organism>
<dbReference type="RefSeq" id="WP_020189618.1">
    <property type="nucleotide sequence ID" value="NZ_JTFC01000031.1"/>
</dbReference>
<name>A0A433RSQ0_9BACL</name>
<dbReference type="OrthoDB" id="2155814at2"/>
<dbReference type="Proteomes" id="UP000288623">
    <property type="component" value="Unassembled WGS sequence"/>
</dbReference>
<evidence type="ECO:0000256" key="1">
    <source>
        <dbReference type="HAMAP-Rule" id="MF_00760"/>
    </source>
</evidence>
<comment type="similarity">
    <text evidence="1">Belongs to the UPF0302 family.</text>
</comment>